<evidence type="ECO:0000313" key="1">
    <source>
        <dbReference type="EMBL" id="EIG28934.1"/>
    </source>
</evidence>
<name>I2NSX3_NEISI</name>
<dbReference type="PATRIC" id="fig|1095748.3.peg.1243"/>
<sequence length="55" mass="5924">MAQPECNIDLPFSRLSESINAETQQGRLKASCRLSDDLVGLPPIKNGMVKSHAVG</sequence>
<proteinExistence type="predicted"/>
<protein>
    <submittedName>
        <fullName evidence="1">Uncharacterized protein</fullName>
    </submittedName>
</protein>
<gene>
    <name evidence="1" type="ORF">HMPREF1051_1623</name>
</gene>
<dbReference type="Proteomes" id="UP000004473">
    <property type="component" value="Unassembled WGS sequence"/>
</dbReference>
<reference evidence="1 2" key="1">
    <citation type="submission" date="2012-04" db="EMBL/GenBank/DDBJ databases">
        <authorList>
            <person name="Harkins D.M."/>
            <person name="Madupu R."/>
            <person name="Durkin A.S."/>
            <person name="Torralba M."/>
            <person name="Methe B."/>
            <person name="Sutton G.G."/>
            <person name="Nelson K.E."/>
        </authorList>
    </citation>
    <scope>NUCLEOTIDE SEQUENCE [LARGE SCALE GENOMIC DNA]</scope>
    <source>
        <strain evidence="1 2">VK64</strain>
    </source>
</reference>
<organism evidence="1 2">
    <name type="scientific">Neisseria sicca VK64</name>
    <dbReference type="NCBI Taxonomy" id="1095748"/>
    <lineage>
        <taxon>Bacteria</taxon>
        <taxon>Pseudomonadati</taxon>
        <taxon>Pseudomonadota</taxon>
        <taxon>Betaproteobacteria</taxon>
        <taxon>Neisseriales</taxon>
        <taxon>Neisseriaceae</taxon>
        <taxon>Neisseria</taxon>
    </lineage>
</organism>
<accession>I2NSX3</accession>
<comment type="caution">
    <text evidence="1">The sequence shown here is derived from an EMBL/GenBank/DDBJ whole genome shotgun (WGS) entry which is preliminary data.</text>
</comment>
<dbReference type="EMBL" id="AJMT01000092">
    <property type="protein sequence ID" value="EIG28934.1"/>
    <property type="molecule type" value="Genomic_DNA"/>
</dbReference>
<dbReference type="AlphaFoldDB" id="I2NSX3"/>
<evidence type="ECO:0000313" key="2">
    <source>
        <dbReference type="Proteomes" id="UP000004473"/>
    </source>
</evidence>